<gene>
    <name evidence="2" type="ORF">F511_22737</name>
</gene>
<feature type="region of interest" description="Disordered" evidence="1">
    <location>
        <begin position="141"/>
        <end position="170"/>
    </location>
</feature>
<reference evidence="2 3" key="1">
    <citation type="journal article" date="2015" name="Proc. Natl. Acad. Sci. U.S.A.">
        <title>The resurrection genome of Boea hygrometrica: A blueprint for survival of dehydration.</title>
        <authorList>
            <person name="Xiao L."/>
            <person name="Yang G."/>
            <person name="Zhang L."/>
            <person name="Yang X."/>
            <person name="Zhao S."/>
            <person name="Ji Z."/>
            <person name="Zhou Q."/>
            <person name="Hu M."/>
            <person name="Wang Y."/>
            <person name="Chen M."/>
            <person name="Xu Y."/>
            <person name="Jin H."/>
            <person name="Xiao X."/>
            <person name="Hu G."/>
            <person name="Bao F."/>
            <person name="Hu Y."/>
            <person name="Wan P."/>
            <person name="Li L."/>
            <person name="Deng X."/>
            <person name="Kuang T."/>
            <person name="Xiang C."/>
            <person name="Zhu J.K."/>
            <person name="Oliver M.J."/>
            <person name="He Y."/>
        </authorList>
    </citation>
    <scope>NUCLEOTIDE SEQUENCE [LARGE SCALE GENOMIC DNA]</scope>
    <source>
        <strain evidence="3">cv. XS01</strain>
    </source>
</reference>
<protein>
    <submittedName>
        <fullName evidence="2">TIR-NBS-LRR class disease resistance protein</fullName>
    </submittedName>
</protein>
<dbReference type="Proteomes" id="UP000250235">
    <property type="component" value="Unassembled WGS sequence"/>
</dbReference>
<accession>A0A2Z7D8V0</accession>
<feature type="compositionally biased region" description="Polar residues" evidence="1">
    <location>
        <begin position="80"/>
        <end position="101"/>
    </location>
</feature>
<feature type="compositionally biased region" description="Polar residues" evidence="1">
    <location>
        <begin position="141"/>
        <end position="155"/>
    </location>
</feature>
<evidence type="ECO:0000313" key="2">
    <source>
        <dbReference type="EMBL" id="KZV53668.1"/>
    </source>
</evidence>
<dbReference type="EMBL" id="KQ990097">
    <property type="protein sequence ID" value="KZV53668.1"/>
    <property type="molecule type" value="Genomic_DNA"/>
</dbReference>
<evidence type="ECO:0000256" key="1">
    <source>
        <dbReference type="SAM" id="MobiDB-lite"/>
    </source>
</evidence>
<keyword evidence="3" id="KW-1185">Reference proteome</keyword>
<proteinExistence type="predicted"/>
<feature type="region of interest" description="Disordered" evidence="1">
    <location>
        <begin position="80"/>
        <end position="114"/>
    </location>
</feature>
<dbReference type="AlphaFoldDB" id="A0A2Z7D8V0"/>
<evidence type="ECO:0000313" key="3">
    <source>
        <dbReference type="Proteomes" id="UP000250235"/>
    </source>
</evidence>
<sequence length="203" mass="22226">MNRKDKMQMLCMKNGTTAEGYNREGSQGTSSTTQRNLQKICVHATRHIGDNKSQQGYESAVFSLALASCKRTATGADSRSYFQPTTASKSGINRKTNSQGVQRHRSCSKQRRESTAESYGEQCLGFTTEIGKSGKIFLNSSIRSTTGRETPSSACTRRPDEINADGNSSKIWPEQLRRGAAAAAWWPTTTAASEERGAAEWVL</sequence>
<name>A0A2Z7D8V0_9LAMI</name>
<organism evidence="2 3">
    <name type="scientific">Dorcoceras hygrometricum</name>
    <dbReference type="NCBI Taxonomy" id="472368"/>
    <lineage>
        <taxon>Eukaryota</taxon>
        <taxon>Viridiplantae</taxon>
        <taxon>Streptophyta</taxon>
        <taxon>Embryophyta</taxon>
        <taxon>Tracheophyta</taxon>
        <taxon>Spermatophyta</taxon>
        <taxon>Magnoliopsida</taxon>
        <taxon>eudicotyledons</taxon>
        <taxon>Gunneridae</taxon>
        <taxon>Pentapetalae</taxon>
        <taxon>asterids</taxon>
        <taxon>lamiids</taxon>
        <taxon>Lamiales</taxon>
        <taxon>Gesneriaceae</taxon>
        <taxon>Didymocarpoideae</taxon>
        <taxon>Trichosporeae</taxon>
        <taxon>Loxocarpinae</taxon>
        <taxon>Dorcoceras</taxon>
    </lineage>
</organism>